<evidence type="ECO:0000313" key="2">
    <source>
        <dbReference type="EnsemblProtists" id="EOD38925"/>
    </source>
</evidence>
<evidence type="ECO:0000313" key="3">
    <source>
        <dbReference type="Proteomes" id="UP000013827"/>
    </source>
</evidence>
<dbReference type="KEGG" id="ehx:EMIHUDRAFT_224080"/>
<dbReference type="HOGENOM" id="CLU_1646863_0_0_1"/>
<sequence length="161" mass="17562">MEVTEWRANGTIRKGRARRMEKETASRQRLLAISRHSPRTLATWEGFVKDGLKNIRTKKRRREEPAEDAAYALPIQGYHLDPSTGACGAVVTSGTNVYTYPMASAFANATRTDARRVSQPVMKSSSGGGLPTAILPTRPSGKVQRTGTPNWASALTQPVHG</sequence>
<dbReference type="PaxDb" id="2903-EOD38925"/>
<name>A0A0D3KT40_EMIH1</name>
<organism evidence="2 3">
    <name type="scientific">Emiliania huxleyi (strain CCMP1516)</name>
    <dbReference type="NCBI Taxonomy" id="280463"/>
    <lineage>
        <taxon>Eukaryota</taxon>
        <taxon>Haptista</taxon>
        <taxon>Haptophyta</taxon>
        <taxon>Prymnesiophyceae</taxon>
        <taxon>Isochrysidales</taxon>
        <taxon>Noelaerhabdaceae</taxon>
        <taxon>Emiliania</taxon>
    </lineage>
</organism>
<keyword evidence="3" id="KW-1185">Reference proteome</keyword>
<feature type="region of interest" description="Disordered" evidence="1">
    <location>
        <begin position="120"/>
        <end position="149"/>
    </location>
</feature>
<accession>A0A0D3KT40</accession>
<dbReference type="Proteomes" id="UP000013827">
    <property type="component" value="Unassembled WGS sequence"/>
</dbReference>
<evidence type="ECO:0000256" key="1">
    <source>
        <dbReference type="SAM" id="MobiDB-lite"/>
    </source>
</evidence>
<dbReference type="AlphaFoldDB" id="A0A0D3KT40"/>
<proteinExistence type="predicted"/>
<dbReference type="RefSeq" id="XP_005791354.1">
    <property type="nucleotide sequence ID" value="XM_005791297.1"/>
</dbReference>
<dbReference type="GeneID" id="17284196"/>
<reference evidence="2" key="2">
    <citation type="submission" date="2024-10" db="UniProtKB">
        <authorList>
            <consortium name="EnsemblProtists"/>
        </authorList>
    </citation>
    <scope>IDENTIFICATION</scope>
</reference>
<protein>
    <submittedName>
        <fullName evidence="2">Uncharacterized protein</fullName>
    </submittedName>
</protein>
<dbReference type="EnsemblProtists" id="EOD38925">
    <property type="protein sequence ID" value="EOD38925"/>
    <property type="gene ID" value="EMIHUDRAFT_224080"/>
</dbReference>
<reference evidence="3" key="1">
    <citation type="journal article" date="2013" name="Nature">
        <title>Pan genome of the phytoplankton Emiliania underpins its global distribution.</title>
        <authorList>
            <person name="Read B.A."/>
            <person name="Kegel J."/>
            <person name="Klute M.J."/>
            <person name="Kuo A."/>
            <person name="Lefebvre S.C."/>
            <person name="Maumus F."/>
            <person name="Mayer C."/>
            <person name="Miller J."/>
            <person name="Monier A."/>
            <person name="Salamov A."/>
            <person name="Young J."/>
            <person name="Aguilar M."/>
            <person name="Claverie J.M."/>
            <person name="Frickenhaus S."/>
            <person name="Gonzalez K."/>
            <person name="Herman E.K."/>
            <person name="Lin Y.C."/>
            <person name="Napier J."/>
            <person name="Ogata H."/>
            <person name="Sarno A.F."/>
            <person name="Shmutz J."/>
            <person name="Schroeder D."/>
            <person name="de Vargas C."/>
            <person name="Verret F."/>
            <person name="von Dassow P."/>
            <person name="Valentin K."/>
            <person name="Van de Peer Y."/>
            <person name="Wheeler G."/>
            <person name="Dacks J.B."/>
            <person name="Delwiche C.F."/>
            <person name="Dyhrman S.T."/>
            <person name="Glockner G."/>
            <person name="John U."/>
            <person name="Richards T."/>
            <person name="Worden A.Z."/>
            <person name="Zhang X."/>
            <person name="Grigoriev I.V."/>
            <person name="Allen A.E."/>
            <person name="Bidle K."/>
            <person name="Borodovsky M."/>
            <person name="Bowler C."/>
            <person name="Brownlee C."/>
            <person name="Cock J.M."/>
            <person name="Elias M."/>
            <person name="Gladyshev V.N."/>
            <person name="Groth M."/>
            <person name="Guda C."/>
            <person name="Hadaegh A."/>
            <person name="Iglesias-Rodriguez M.D."/>
            <person name="Jenkins J."/>
            <person name="Jones B.M."/>
            <person name="Lawson T."/>
            <person name="Leese F."/>
            <person name="Lindquist E."/>
            <person name="Lobanov A."/>
            <person name="Lomsadze A."/>
            <person name="Malik S.B."/>
            <person name="Marsh M.E."/>
            <person name="Mackinder L."/>
            <person name="Mock T."/>
            <person name="Mueller-Roeber B."/>
            <person name="Pagarete A."/>
            <person name="Parker M."/>
            <person name="Probert I."/>
            <person name="Quesneville H."/>
            <person name="Raines C."/>
            <person name="Rensing S.A."/>
            <person name="Riano-Pachon D.M."/>
            <person name="Richier S."/>
            <person name="Rokitta S."/>
            <person name="Shiraiwa Y."/>
            <person name="Soanes D.M."/>
            <person name="van der Giezen M."/>
            <person name="Wahlund T.M."/>
            <person name="Williams B."/>
            <person name="Wilson W."/>
            <person name="Wolfe G."/>
            <person name="Wurch L.L."/>
        </authorList>
    </citation>
    <scope>NUCLEOTIDE SEQUENCE</scope>
</reference>